<evidence type="ECO:0000313" key="2">
    <source>
        <dbReference type="Proteomes" id="UP001218218"/>
    </source>
</evidence>
<dbReference type="InterPro" id="IPR036691">
    <property type="entry name" value="Endo/exonu/phosph_ase_sf"/>
</dbReference>
<reference evidence="1" key="1">
    <citation type="submission" date="2023-03" db="EMBL/GenBank/DDBJ databases">
        <title>Massive genome expansion in bonnet fungi (Mycena s.s.) driven by repeated elements and novel gene families across ecological guilds.</title>
        <authorList>
            <consortium name="Lawrence Berkeley National Laboratory"/>
            <person name="Harder C.B."/>
            <person name="Miyauchi S."/>
            <person name="Viragh M."/>
            <person name="Kuo A."/>
            <person name="Thoen E."/>
            <person name="Andreopoulos B."/>
            <person name="Lu D."/>
            <person name="Skrede I."/>
            <person name="Drula E."/>
            <person name="Henrissat B."/>
            <person name="Morin E."/>
            <person name="Kohler A."/>
            <person name="Barry K."/>
            <person name="LaButti K."/>
            <person name="Morin E."/>
            <person name="Salamov A."/>
            <person name="Lipzen A."/>
            <person name="Mereny Z."/>
            <person name="Hegedus B."/>
            <person name="Baldrian P."/>
            <person name="Stursova M."/>
            <person name="Weitz H."/>
            <person name="Taylor A."/>
            <person name="Grigoriev I.V."/>
            <person name="Nagy L.G."/>
            <person name="Martin F."/>
            <person name="Kauserud H."/>
        </authorList>
    </citation>
    <scope>NUCLEOTIDE SEQUENCE</scope>
    <source>
        <strain evidence="1">CBHHK002</strain>
    </source>
</reference>
<protein>
    <submittedName>
        <fullName evidence="1">Uncharacterized protein</fullName>
    </submittedName>
</protein>
<sequence length="153" mass="17868">MAGQDVVIPISHSTHKFRFLKLYDSWFKLFHSSHPQNPCSTAGVAFLLNKELIDTEHVMTYDLIPGRAIMISVPWHKGEVLAVLNIYAYNKPKDRSEMWTELWEKRKTNADLPFPSVPVSFQRLKSLLKLEDRWRKTFPDSLDSTCVQYRTDL</sequence>
<organism evidence="1 2">
    <name type="scientific">Mycena albidolilacea</name>
    <dbReference type="NCBI Taxonomy" id="1033008"/>
    <lineage>
        <taxon>Eukaryota</taxon>
        <taxon>Fungi</taxon>
        <taxon>Dikarya</taxon>
        <taxon>Basidiomycota</taxon>
        <taxon>Agaricomycotina</taxon>
        <taxon>Agaricomycetes</taxon>
        <taxon>Agaricomycetidae</taxon>
        <taxon>Agaricales</taxon>
        <taxon>Marasmiineae</taxon>
        <taxon>Mycenaceae</taxon>
        <taxon>Mycena</taxon>
    </lineage>
</organism>
<gene>
    <name evidence="1" type="ORF">DFH08DRAFT_706046</name>
</gene>
<dbReference type="SUPFAM" id="SSF56219">
    <property type="entry name" value="DNase I-like"/>
    <property type="match status" value="1"/>
</dbReference>
<name>A0AAD6ZTC6_9AGAR</name>
<dbReference type="Gene3D" id="3.60.10.10">
    <property type="entry name" value="Endonuclease/exonuclease/phosphatase"/>
    <property type="match status" value="1"/>
</dbReference>
<keyword evidence="2" id="KW-1185">Reference proteome</keyword>
<evidence type="ECO:0000313" key="1">
    <source>
        <dbReference type="EMBL" id="KAJ7336755.1"/>
    </source>
</evidence>
<dbReference type="Proteomes" id="UP001218218">
    <property type="component" value="Unassembled WGS sequence"/>
</dbReference>
<dbReference type="AlphaFoldDB" id="A0AAD6ZTC6"/>
<proteinExistence type="predicted"/>
<dbReference type="EMBL" id="JARIHO010000030">
    <property type="protein sequence ID" value="KAJ7336755.1"/>
    <property type="molecule type" value="Genomic_DNA"/>
</dbReference>
<accession>A0AAD6ZTC6</accession>
<comment type="caution">
    <text evidence="1">The sequence shown here is derived from an EMBL/GenBank/DDBJ whole genome shotgun (WGS) entry which is preliminary data.</text>
</comment>